<sequence>MKRWILIAWALTLGVAAFGIAGKERLLAGGQTIYLRLAPVDPRSLMQGDYMALNFAIGNAIREARRQHDLPDARAGVAVVTLDARREAVFVRLHGSEALAPGERLLRYQTVPTRWGGVQVQVSTDAFFFQEGQAARFEHAKYGEFRVGDDGTAVLVKVVGEGLEAL</sequence>
<dbReference type="Pfam" id="PF14345">
    <property type="entry name" value="GDYXXLXY"/>
    <property type="match status" value="1"/>
</dbReference>
<evidence type="ECO:0000313" key="1">
    <source>
        <dbReference type="EMBL" id="AOZ07692.1"/>
    </source>
</evidence>
<organism evidence="1 2">
    <name type="scientific">Cupriavidus malaysiensis</name>
    <dbReference type="NCBI Taxonomy" id="367825"/>
    <lineage>
        <taxon>Bacteria</taxon>
        <taxon>Pseudomonadati</taxon>
        <taxon>Pseudomonadota</taxon>
        <taxon>Betaproteobacteria</taxon>
        <taxon>Burkholderiales</taxon>
        <taxon>Burkholderiaceae</taxon>
        <taxon>Cupriavidus</taxon>
    </lineage>
</organism>
<protein>
    <recommendedName>
        <fullName evidence="3">GDYXXLXY domain-containing protein</fullName>
    </recommendedName>
</protein>
<accession>A0ABM6F7V5</accession>
<keyword evidence="2" id="KW-1185">Reference proteome</keyword>
<dbReference type="InterPro" id="IPR025833">
    <property type="entry name" value="GDYXXLXY"/>
</dbReference>
<dbReference type="EMBL" id="CP017754">
    <property type="protein sequence ID" value="AOZ07692.1"/>
    <property type="molecule type" value="Genomic_DNA"/>
</dbReference>
<dbReference type="RefSeq" id="WP_071037834.1">
    <property type="nucleotide sequence ID" value="NZ_CP017754.1"/>
</dbReference>
<evidence type="ECO:0008006" key="3">
    <source>
        <dbReference type="Google" id="ProtNLM"/>
    </source>
</evidence>
<proteinExistence type="predicted"/>
<gene>
    <name evidence="1" type="ORF">BKK80_19035</name>
</gene>
<dbReference type="Proteomes" id="UP000177515">
    <property type="component" value="Chromosome 1"/>
</dbReference>
<reference evidence="1 2" key="1">
    <citation type="submission" date="2016-10" db="EMBL/GenBank/DDBJ databases">
        <title>Complete genome sequences of three Cupriavidus strains isolated from various Malaysian environments.</title>
        <authorList>
            <person name="Abdullah A.A.-A."/>
            <person name="Shafie N.A.H."/>
            <person name="Lau N.S."/>
        </authorList>
    </citation>
    <scope>NUCLEOTIDE SEQUENCE [LARGE SCALE GENOMIC DNA]</scope>
    <source>
        <strain evidence="1 2">USMAA1020</strain>
    </source>
</reference>
<name>A0ABM6F7V5_9BURK</name>
<evidence type="ECO:0000313" key="2">
    <source>
        <dbReference type="Proteomes" id="UP000177515"/>
    </source>
</evidence>